<protein>
    <submittedName>
        <fullName evidence="3">Uncharacterized protein</fullName>
    </submittedName>
</protein>
<evidence type="ECO:0000313" key="3">
    <source>
        <dbReference type="EMBL" id="CUH83768.1"/>
    </source>
</evidence>
<feature type="transmembrane region" description="Helical" evidence="2">
    <location>
        <begin position="53"/>
        <end position="75"/>
    </location>
</feature>
<sequence>MRKASPLFLERRSYRLRRLVDAARLLPFLGALLFAVPMLWPQGEDGAILSSNAIFYIFGVWVLLVVVTLVLSLFLEDTTNVEREAQPPVSPVPTLDTQEPPSHGGEA</sequence>
<gene>
    <name evidence="3" type="ORF">TM5383_00969</name>
</gene>
<dbReference type="Proteomes" id="UP000051681">
    <property type="component" value="Unassembled WGS sequence"/>
</dbReference>
<accession>A0A0P1GN01</accession>
<dbReference type="STRING" id="340021.TM5383_00969"/>
<name>A0A0P1GN01_9RHOB</name>
<keyword evidence="2" id="KW-0472">Membrane</keyword>
<evidence type="ECO:0000313" key="4">
    <source>
        <dbReference type="Proteomes" id="UP000051681"/>
    </source>
</evidence>
<feature type="transmembrane region" description="Helical" evidence="2">
    <location>
        <begin position="21"/>
        <end position="41"/>
    </location>
</feature>
<keyword evidence="2" id="KW-1133">Transmembrane helix</keyword>
<evidence type="ECO:0000256" key="1">
    <source>
        <dbReference type="SAM" id="MobiDB-lite"/>
    </source>
</evidence>
<proteinExistence type="predicted"/>
<reference evidence="3 4" key="1">
    <citation type="submission" date="2015-09" db="EMBL/GenBank/DDBJ databases">
        <authorList>
            <consortium name="Swine Surveillance"/>
        </authorList>
    </citation>
    <scope>NUCLEOTIDE SEQUENCE [LARGE SCALE GENOMIC DNA]</scope>
    <source>
        <strain evidence="3 4">CECT 8383</strain>
    </source>
</reference>
<dbReference type="AlphaFoldDB" id="A0A0P1GN01"/>
<keyword evidence="2" id="KW-0812">Transmembrane</keyword>
<evidence type="ECO:0000256" key="2">
    <source>
        <dbReference type="SAM" id="Phobius"/>
    </source>
</evidence>
<feature type="region of interest" description="Disordered" evidence="1">
    <location>
        <begin position="83"/>
        <end position="107"/>
    </location>
</feature>
<dbReference type="EMBL" id="CYSF01000006">
    <property type="protein sequence ID" value="CUH83768.1"/>
    <property type="molecule type" value="Genomic_DNA"/>
</dbReference>
<organism evidence="3 4">
    <name type="scientific">Thalassovita mediterranea</name>
    <dbReference type="NCBI Taxonomy" id="340021"/>
    <lineage>
        <taxon>Bacteria</taxon>
        <taxon>Pseudomonadati</taxon>
        <taxon>Pseudomonadota</taxon>
        <taxon>Alphaproteobacteria</taxon>
        <taxon>Rhodobacterales</taxon>
        <taxon>Roseobacteraceae</taxon>
        <taxon>Thalassovita</taxon>
    </lineage>
</organism>
<keyword evidence="4" id="KW-1185">Reference proteome</keyword>